<accession>A0ABD2XBT1</accession>
<evidence type="ECO:0000313" key="4">
    <source>
        <dbReference type="EMBL" id="KAL3402560.1"/>
    </source>
</evidence>
<protein>
    <submittedName>
        <fullName evidence="4">Uncharacterized protein</fullName>
    </submittedName>
</protein>
<keyword evidence="1" id="KW-0677">Repeat</keyword>
<comment type="caution">
    <text evidence="4">The sequence shown here is derived from an EMBL/GenBank/DDBJ whole genome shotgun (WGS) entry which is preliminary data.</text>
</comment>
<name>A0ABD2XBT1_9HYME</name>
<evidence type="ECO:0000256" key="2">
    <source>
        <dbReference type="ARBA" id="ARBA00023043"/>
    </source>
</evidence>
<dbReference type="PROSITE" id="PS50297">
    <property type="entry name" value="ANK_REP_REGION"/>
    <property type="match status" value="2"/>
</dbReference>
<evidence type="ECO:0000256" key="3">
    <source>
        <dbReference type="PROSITE-ProRule" id="PRU00023"/>
    </source>
</evidence>
<dbReference type="Proteomes" id="UP001627154">
    <property type="component" value="Unassembled WGS sequence"/>
</dbReference>
<feature type="repeat" description="ANK" evidence="3">
    <location>
        <begin position="70"/>
        <end position="98"/>
    </location>
</feature>
<dbReference type="InterPro" id="IPR002110">
    <property type="entry name" value="Ankyrin_rpt"/>
</dbReference>
<dbReference type="PANTHER" id="PTHR24198">
    <property type="entry name" value="ANKYRIN REPEAT AND PROTEIN KINASE DOMAIN-CONTAINING PROTEIN"/>
    <property type="match status" value="1"/>
</dbReference>
<proteinExistence type="predicted"/>
<evidence type="ECO:0000256" key="1">
    <source>
        <dbReference type="ARBA" id="ARBA00022737"/>
    </source>
</evidence>
<dbReference type="InterPro" id="IPR036770">
    <property type="entry name" value="Ankyrin_rpt-contain_sf"/>
</dbReference>
<keyword evidence="5" id="KW-1185">Reference proteome</keyword>
<evidence type="ECO:0000313" key="5">
    <source>
        <dbReference type="Proteomes" id="UP001627154"/>
    </source>
</evidence>
<dbReference type="PANTHER" id="PTHR24198:SF194">
    <property type="entry name" value="INVERSIN-A"/>
    <property type="match status" value="1"/>
</dbReference>
<dbReference type="EMBL" id="JBJJXI010000034">
    <property type="protein sequence ID" value="KAL3402560.1"/>
    <property type="molecule type" value="Genomic_DNA"/>
</dbReference>
<dbReference type="Gene3D" id="1.25.40.20">
    <property type="entry name" value="Ankyrin repeat-containing domain"/>
    <property type="match status" value="1"/>
</dbReference>
<organism evidence="4 5">
    <name type="scientific">Trichogramma kaykai</name>
    <dbReference type="NCBI Taxonomy" id="54128"/>
    <lineage>
        <taxon>Eukaryota</taxon>
        <taxon>Metazoa</taxon>
        <taxon>Ecdysozoa</taxon>
        <taxon>Arthropoda</taxon>
        <taxon>Hexapoda</taxon>
        <taxon>Insecta</taxon>
        <taxon>Pterygota</taxon>
        <taxon>Neoptera</taxon>
        <taxon>Endopterygota</taxon>
        <taxon>Hymenoptera</taxon>
        <taxon>Apocrita</taxon>
        <taxon>Proctotrupomorpha</taxon>
        <taxon>Chalcidoidea</taxon>
        <taxon>Trichogrammatidae</taxon>
        <taxon>Trichogramma</taxon>
    </lineage>
</organism>
<sequence>MHYALASGSVDGIARELLRRGADLNSVDAKGSSPLHIICMRKYDYNSVKIFFKIAKKFNQLVQVDAWDELGRTPLQLAVANLKLDTIDVLLDHSADLSSFVFLDENYSRKRLEKWFYKLKLATGTLAVVERLQTKGYELDQSDALSIMNTFAKYGLFEISWDLFKYRFDDKKFTRKTKKIMIRPDLSLRDLIQQRPKEAAKLLTYKNCFACSHKLRDLRLCIIK</sequence>
<feature type="repeat" description="ANK" evidence="3">
    <location>
        <begin position="1"/>
        <end position="29"/>
    </location>
</feature>
<dbReference type="Pfam" id="PF12796">
    <property type="entry name" value="Ank_2"/>
    <property type="match status" value="1"/>
</dbReference>
<gene>
    <name evidence="4" type="ORF">TKK_004505</name>
</gene>
<dbReference type="SMART" id="SM00248">
    <property type="entry name" value="ANK"/>
    <property type="match status" value="2"/>
</dbReference>
<keyword evidence="2 3" id="KW-0040">ANK repeat</keyword>
<dbReference type="AlphaFoldDB" id="A0ABD2XBT1"/>
<reference evidence="4 5" key="1">
    <citation type="journal article" date="2024" name="bioRxiv">
        <title>A reference genome for Trichogramma kaykai: A tiny desert-dwelling parasitoid wasp with competing sex-ratio distorters.</title>
        <authorList>
            <person name="Culotta J."/>
            <person name="Lindsey A.R."/>
        </authorList>
    </citation>
    <scope>NUCLEOTIDE SEQUENCE [LARGE SCALE GENOMIC DNA]</scope>
    <source>
        <strain evidence="4 5">KSX58</strain>
    </source>
</reference>
<dbReference type="SUPFAM" id="SSF48403">
    <property type="entry name" value="Ankyrin repeat"/>
    <property type="match status" value="1"/>
</dbReference>
<dbReference type="PROSITE" id="PS50088">
    <property type="entry name" value="ANK_REPEAT"/>
    <property type="match status" value="2"/>
</dbReference>